<evidence type="ECO:0000313" key="10">
    <source>
        <dbReference type="EMBL" id="RID80612.1"/>
    </source>
</evidence>
<gene>
    <name evidence="11" type="ORF">BRAA01T04055Z</name>
    <name evidence="9" type="ORF">BRAPAZ1V2_A01P44090.2</name>
    <name evidence="10" type="ORF">BRARA_A03261</name>
</gene>
<dbReference type="EMBL" id="CM010628">
    <property type="protein sequence ID" value="RID80612.1"/>
    <property type="molecule type" value="Genomic_DNA"/>
</dbReference>
<evidence type="ECO:0000313" key="15">
    <source>
        <dbReference type="Proteomes" id="UP000694005"/>
    </source>
</evidence>
<evidence type="ECO:0000313" key="9">
    <source>
        <dbReference type="EMBL" id="CAG7890333.1"/>
    </source>
</evidence>
<dbReference type="InterPro" id="IPR008801">
    <property type="entry name" value="RALF"/>
</dbReference>
<reference evidence="10 14" key="3">
    <citation type="submission" date="2018-06" db="EMBL/GenBank/DDBJ databases">
        <title>WGS assembly of Brassica rapa FPsc.</title>
        <authorList>
            <person name="Bowman J."/>
            <person name="Kohchi T."/>
            <person name="Yamato K."/>
            <person name="Jenkins J."/>
            <person name="Shu S."/>
            <person name="Ishizaki K."/>
            <person name="Yamaoka S."/>
            <person name="Nishihama R."/>
            <person name="Nakamura Y."/>
            <person name="Berger F."/>
            <person name="Adam C."/>
            <person name="Aki S."/>
            <person name="Althoff F."/>
            <person name="Araki T."/>
            <person name="Arteaga-Vazquez M."/>
            <person name="Balasubrmanian S."/>
            <person name="Bauer D."/>
            <person name="Boehm C."/>
            <person name="Briginshaw L."/>
            <person name="Caballero-Perez J."/>
            <person name="Catarino B."/>
            <person name="Chen F."/>
            <person name="Chiyoda S."/>
            <person name="Chovatia M."/>
            <person name="Davies K."/>
            <person name="Delmans M."/>
            <person name="Demura T."/>
            <person name="Dierschke T."/>
            <person name="Dolan L."/>
            <person name="Dorantes-Acosta A."/>
            <person name="Eklund D."/>
            <person name="Florent S."/>
            <person name="Flores-Sandoval E."/>
            <person name="Fujiyama A."/>
            <person name="Fukuzawa H."/>
            <person name="Galik B."/>
            <person name="Grimanelli D."/>
            <person name="Grimwood J."/>
            <person name="Grossniklaus U."/>
            <person name="Hamada T."/>
            <person name="Haseloff J."/>
            <person name="Hetherington A."/>
            <person name="Higo A."/>
            <person name="Hirakawa Y."/>
            <person name="Hundley H."/>
            <person name="Ikeda Y."/>
            <person name="Inoue K."/>
            <person name="Inoue S."/>
            <person name="Ishida S."/>
            <person name="Jia Q."/>
            <person name="Kakita M."/>
            <person name="Kanazawa T."/>
            <person name="Kawai Y."/>
            <person name="Kawashima T."/>
            <person name="Kennedy M."/>
            <person name="Kinose K."/>
            <person name="Kinoshita T."/>
            <person name="Kohara Y."/>
            <person name="Koide E."/>
            <person name="Komatsu K."/>
            <person name="Kopischke S."/>
            <person name="Kubo M."/>
            <person name="Kyozuka J."/>
            <person name="Lagercrantz U."/>
            <person name="Lin S."/>
            <person name="Lindquist E."/>
            <person name="Lipzen A."/>
            <person name="Lu C."/>
            <person name="Luna E."/>
            <person name="Martienssen R."/>
            <person name="Minamino N."/>
            <person name="Mizutani M."/>
            <person name="Mizutani M."/>
            <person name="Mochizuki N."/>
            <person name="Monte I."/>
            <person name="Mosher R."/>
            <person name="Nagasaki H."/>
            <person name="Nakagami H."/>
            <person name="Naramoto S."/>
            <person name="Nishitani K."/>
            <person name="Ohtani M."/>
            <person name="Okamoto T."/>
            <person name="Okumura M."/>
            <person name="Phillips J."/>
            <person name="Pollak B."/>
            <person name="Reinders A."/>
            <person name="Roevekamp M."/>
            <person name="Sano R."/>
            <person name="Sawa S."/>
            <person name="Schmid M."/>
            <person name="Shirakawa M."/>
            <person name="Solano R."/>
            <person name="Spunde A."/>
            <person name="Suetsugu N."/>
            <person name="Sugano S."/>
            <person name="Sugiyama A."/>
            <person name="Sun R."/>
            <person name="Suzuki Y."/>
            <person name="Takenaka M."/>
            <person name="Takezawa D."/>
            <person name="Tomogane H."/>
            <person name="Tsuzuki M."/>
            <person name="Ueda T."/>
            <person name="Umeda M."/>
            <person name="Ward J."/>
            <person name="Watanabe Y."/>
            <person name="Yazaki K."/>
            <person name="Yokoyama R."/>
            <person name="Yoshitake Y."/>
            <person name="Yotsui I."/>
            <person name="Zachgo S."/>
            <person name="Schmutz J."/>
        </authorList>
    </citation>
    <scope>NUCLEOTIDE SEQUENCE [LARGE SCALE GENOMIC DNA]</scope>
    <source>
        <strain evidence="14">cv. B-3</strain>
    </source>
</reference>
<dbReference type="GO" id="GO:0005576">
    <property type="term" value="C:extracellular region"/>
    <property type="evidence" value="ECO:0007669"/>
    <property type="project" value="UniProtKB-SubCell"/>
</dbReference>
<evidence type="ECO:0000256" key="8">
    <source>
        <dbReference type="SAM" id="SignalP"/>
    </source>
</evidence>
<accession>A0A398ASP1</accession>
<organism evidence="10 14">
    <name type="scientific">Brassica campestris</name>
    <name type="common">Field mustard</name>
    <dbReference type="NCBI Taxonomy" id="3711"/>
    <lineage>
        <taxon>Eukaryota</taxon>
        <taxon>Viridiplantae</taxon>
        <taxon>Streptophyta</taxon>
        <taxon>Embryophyta</taxon>
        <taxon>Tracheophyta</taxon>
        <taxon>Spermatophyta</taxon>
        <taxon>Magnoliopsida</taxon>
        <taxon>eudicotyledons</taxon>
        <taxon>Gunneridae</taxon>
        <taxon>Pentapetalae</taxon>
        <taxon>rosids</taxon>
        <taxon>malvids</taxon>
        <taxon>Brassicales</taxon>
        <taxon>Brassicaceae</taxon>
        <taxon>Brassiceae</taxon>
        <taxon>Brassica</taxon>
    </lineage>
</organism>
<keyword evidence="3" id="KW-0964">Secreted</keyword>
<sequence length="83" mass="8999">MKTLVICLLMISSVVIIGNVAEVSAGKGKYLDPGVLDRCLGSNPPPKCHIPDPKDKTRPPSHDYRRGCLESQHCRPTKTSDGV</sequence>
<dbReference type="EMBL" id="LS974617">
    <property type="protein sequence ID" value="CAG7890333.1"/>
    <property type="molecule type" value="Genomic_DNA"/>
</dbReference>
<feature type="compositionally biased region" description="Basic and acidic residues" evidence="7">
    <location>
        <begin position="49"/>
        <end position="68"/>
    </location>
</feature>
<dbReference type="GO" id="GO:0040008">
    <property type="term" value="P:regulation of growth"/>
    <property type="evidence" value="ECO:0007669"/>
    <property type="project" value="UniProtKB-ARBA"/>
</dbReference>
<evidence type="ECO:0000256" key="1">
    <source>
        <dbReference type="ARBA" id="ARBA00004613"/>
    </source>
</evidence>
<evidence type="ECO:0000256" key="7">
    <source>
        <dbReference type="SAM" id="MobiDB-lite"/>
    </source>
</evidence>
<keyword evidence="6" id="KW-1015">Disulfide bond</keyword>
<evidence type="ECO:0008006" key="16">
    <source>
        <dbReference type="Google" id="ProtNLM"/>
    </source>
</evidence>
<reference evidence="12" key="5">
    <citation type="submission" date="2023-03" db="UniProtKB">
        <authorList>
            <consortium name="EnsemblPlants"/>
        </authorList>
    </citation>
    <scope>IDENTIFICATION</scope>
    <source>
        <strain evidence="12">cv. Chiifu-401-42</strain>
    </source>
</reference>
<comment type="subcellular location">
    <subcellularLocation>
        <location evidence="1">Secreted</location>
    </subcellularLocation>
</comment>
<evidence type="ECO:0000313" key="13">
    <source>
        <dbReference type="Proteomes" id="UP000011750"/>
    </source>
</evidence>
<dbReference type="Pfam" id="PF05498">
    <property type="entry name" value="RALF"/>
    <property type="match status" value="1"/>
</dbReference>
<feature type="chain" id="PRO_5042358947" description="Rapid ALkalinization Factor" evidence="8">
    <location>
        <begin position="26"/>
        <end position="83"/>
    </location>
</feature>
<dbReference type="AlphaFoldDB" id="A0A398ASP1"/>
<keyword evidence="13" id="KW-1185">Reference proteome</keyword>
<dbReference type="OMA" id="PRERVNE"/>
<dbReference type="Gramene" id="Bra039403.1">
    <property type="protein sequence ID" value="Bra039403.1-P"/>
    <property type="gene ID" value="Bra039403"/>
</dbReference>
<evidence type="ECO:0000256" key="6">
    <source>
        <dbReference type="ARBA" id="ARBA00023157"/>
    </source>
</evidence>
<dbReference type="Proteomes" id="UP000264353">
    <property type="component" value="Chromosome A1"/>
</dbReference>
<dbReference type="HOGENOM" id="CLU_200725_0_0_1"/>
<reference evidence="9 15" key="4">
    <citation type="submission" date="2021-07" db="EMBL/GenBank/DDBJ databases">
        <authorList>
            <consortium name="Genoscope - CEA"/>
            <person name="William W."/>
        </authorList>
    </citation>
    <scope>NUCLEOTIDE SEQUENCE [LARGE SCALE GENOMIC DNA]</scope>
</reference>
<feature type="signal peptide" evidence="8">
    <location>
        <begin position="1"/>
        <end position="25"/>
    </location>
</feature>
<evidence type="ECO:0000256" key="2">
    <source>
        <dbReference type="ARBA" id="ARBA00009178"/>
    </source>
</evidence>
<keyword evidence="4" id="KW-0372">Hormone</keyword>
<dbReference type="Proteomes" id="UP000694005">
    <property type="component" value="Chromosome A01"/>
</dbReference>
<evidence type="ECO:0000313" key="14">
    <source>
        <dbReference type="Proteomes" id="UP000264353"/>
    </source>
</evidence>
<protein>
    <recommendedName>
        <fullName evidence="16">Rapid ALkalinization Factor</fullName>
    </recommendedName>
</protein>
<proteinExistence type="inferred from homology"/>
<reference evidence="13" key="2">
    <citation type="journal article" date="2018" name="Hortic Res">
        <title>Improved Brassica rapa reference genome by single-molecule sequencing and chromosome conformation capture technologies.</title>
        <authorList>
            <person name="Zhang L."/>
            <person name="Cai X."/>
            <person name="Wu J."/>
            <person name="Liu M."/>
            <person name="Grob S."/>
            <person name="Cheng F."/>
            <person name="Liang J."/>
            <person name="Cai C."/>
            <person name="Liu Z."/>
            <person name="Liu B."/>
            <person name="Wang F."/>
            <person name="Li S."/>
            <person name="Liu F."/>
            <person name="Li X."/>
            <person name="Cheng L."/>
            <person name="Yang W."/>
            <person name="Li M.H."/>
            <person name="Grossniklaus U."/>
            <person name="Zheng H."/>
            <person name="Wang X."/>
        </authorList>
    </citation>
    <scope>NUCLEOTIDE SEQUENCE [LARGE SCALE GENOMIC DNA]</scope>
    <source>
        <strain evidence="13">cv. Chiifu-401-42</strain>
    </source>
</reference>
<evidence type="ECO:0000256" key="3">
    <source>
        <dbReference type="ARBA" id="ARBA00022525"/>
    </source>
</evidence>
<evidence type="ECO:0000313" key="11">
    <source>
        <dbReference type="EMBL" id="VDC77553.1"/>
    </source>
</evidence>
<dbReference type="EMBL" id="LR031571">
    <property type="protein sequence ID" value="VDC77553.1"/>
    <property type="molecule type" value="Genomic_DNA"/>
</dbReference>
<accession>M4FE82</accession>
<evidence type="ECO:0000256" key="4">
    <source>
        <dbReference type="ARBA" id="ARBA00022702"/>
    </source>
</evidence>
<dbReference type="KEGG" id="brp:103849777"/>
<dbReference type="Gramene" id="A01p44090.2_BraZ1">
    <property type="protein sequence ID" value="A01p44090.2_BraZ1.CDS.1"/>
    <property type="gene ID" value="A01g44090.2_BraZ1"/>
</dbReference>
<comment type="similarity">
    <text evidence="2">Belongs to the plant rapid alkalinization factor (RALF) family.</text>
</comment>
<name>A0A398ASP1_BRACM</name>
<evidence type="ECO:0000313" key="12">
    <source>
        <dbReference type="EnsemblPlants" id="Bra039403.1-P"/>
    </source>
</evidence>
<feature type="region of interest" description="Disordered" evidence="7">
    <location>
        <begin position="46"/>
        <end position="83"/>
    </location>
</feature>
<dbReference type="GO" id="GO:0005179">
    <property type="term" value="F:hormone activity"/>
    <property type="evidence" value="ECO:0007669"/>
    <property type="project" value="UniProtKB-KW"/>
</dbReference>
<dbReference type="Proteomes" id="UP000011750">
    <property type="component" value="Unassembled WGS sequence"/>
</dbReference>
<dbReference type="EnsemblPlants" id="Bra039403.1">
    <property type="protein sequence ID" value="Bra039403.1-P"/>
    <property type="gene ID" value="Bra039403"/>
</dbReference>
<reference evidence="13" key="1">
    <citation type="journal article" date="2011" name="Nat. Genet.">
        <title>The genome of the mesopolyploid crop species Brassica rapa.</title>
        <authorList>
            <consortium name="Brassica rapa Genome Sequencing Project Consortium"/>
            <person name="Wang X."/>
            <person name="Wang H."/>
            <person name="Wang J."/>
            <person name="Sun R."/>
            <person name="Wu J."/>
            <person name="Liu S."/>
            <person name="Bai Y."/>
            <person name="Mun J.H."/>
            <person name="Bancroft I."/>
            <person name="Cheng F."/>
            <person name="Huang S."/>
            <person name="Li X."/>
            <person name="Hua W."/>
            <person name="Wang J."/>
            <person name="Wang X."/>
            <person name="Freeling M."/>
            <person name="Pires J.C."/>
            <person name="Paterson A.H."/>
            <person name="Chalhoub B."/>
            <person name="Wang B."/>
            <person name="Hayward A."/>
            <person name="Sharpe A.G."/>
            <person name="Park B.S."/>
            <person name="Weisshaar B."/>
            <person name="Liu B."/>
            <person name="Li B."/>
            <person name="Liu B."/>
            <person name="Tong C."/>
            <person name="Song C."/>
            <person name="Duran C."/>
            <person name="Peng C."/>
            <person name="Geng C."/>
            <person name="Koh C."/>
            <person name="Lin C."/>
            <person name="Edwards D."/>
            <person name="Mu D."/>
            <person name="Shen D."/>
            <person name="Soumpourou E."/>
            <person name="Li F."/>
            <person name="Fraser F."/>
            <person name="Conant G."/>
            <person name="Lassalle G."/>
            <person name="King G.J."/>
            <person name="Bonnema G."/>
            <person name="Tang H."/>
            <person name="Wang H."/>
            <person name="Belcram H."/>
            <person name="Zhou H."/>
            <person name="Hirakawa H."/>
            <person name="Abe H."/>
            <person name="Guo H."/>
            <person name="Wang H."/>
            <person name="Jin H."/>
            <person name="Parkin I.A."/>
            <person name="Batley J."/>
            <person name="Kim J.S."/>
            <person name="Just J."/>
            <person name="Li J."/>
            <person name="Xu J."/>
            <person name="Deng J."/>
            <person name="Kim J.A."/>
            <person name="Li J."/>
            <person name="Yu J."/>
            <person name="Meng J."/>
            <person name="Wang J."/>
            <person name="Min J."/>
            <person name="Poulain J."/>
            <person name="Wang J."/>
            <person name="Hatakeyama K."/>
            <person name="Wu K."/>
            <person name="Wang L."/>
            <person name="Fang L."/>
            <person name="Trick M."/>
            <person name="Links M.G."/>
            <person name="Zhao M."/>
            <person name="Jin M."/>
            <person name="Ramchiary N."/>
            <person name="Drou N."/>
            <person name="Berkman P.J."/>
            <person name="Cai Q."/>
            <person name="Huang Q."/>
            <person name="Li R."/>
            <person name="Tabata S."/>
            <person name="Cheng S."/>
            <person name="Zhang S."/>
            <person name="Zhang S."/>
            <person name="Huang S."/>
            <person name="Sato S."/>
            <person name="Sun S."/>
            <person name="Kwon S.J."/>
            <person name="Choi S.R."/>
            <person name="Lee T.H."/>
            <person name="Fan W."/>
            <person name="Zhao X."/>
            <person name="Tan X."/>
            <person name="Xu X."/>
            <person name="Wang Y."/>
            <person name="Qiu Y."/>
            <person name="Yin Y."/>
            <person name="Li Y."/>
            <person name="Du Y."/>
            <person name="Liao Y."/>
            <person name="Lim Y."/>
            <person name="Narusaka Y."/>
            <person name="Wang Y."/>
            <person name="Wang Z."/>
            <person name="Li Z."/>
            <person name="Wang Z."/>
            <person name="Xiong Z."/>
            <person name="Zhang Z."/>
        </authorList>
    </citation>
    <scope>NUCLEOTIDE SEQUENCE [LARGE SCALE GENOMIC DNA]</scope>
    <source>
        <strain evidence="13">cv. Chiifu-401-42</strain>
    </source>
</reference>
<evidence type="ECO:0000256" key="5">
    <source>
        <dbReference type="ARBA" id="ARBA00022729"/>
    </source>
</evidence>
<keyword evidence="5 8" id="KW-0732">Signal</keyword>
<dbReference type="OrthoDB" id="1026644at2759"/>